<dbReference type="GO" id="GO:0045786">
    <property type="term" value="P:negative regulation of cell cycle"/>
    <property type="evidence" value="ECO:0007669"/>
    <property type="project" value="TreeGrafter"/>
</dbReference>
<name>A0A9Q0M5A4_BLOTA</name>
<comment type="caution">
    <text evidence="2">The sequence shown here is derived from an EMBL/GenBank/DDBJ whole genome shotgun (WGS) entry which is preliminary data.</text>
</comment>
<protein>
    <recommendedName>
        <fullName evidence="4">Nuclear protein 1</fullName>
    </recommendedName>
</protein>
<evidence type="ECO:0000313" key="3">
    <source>
        <dbReference type="Proteomes" id="UP001142055"/>
    </source>
</evidence>
<accession>A0A9Q0M5A4</accession>
<dbReference type="AlphaFoldDB" id="A0A9Q0M5A4"/>
<dbReference type="GO" id="GO:0008285">
    <property type="term" value="P:negative regulation of cell population proliferation"/>
    <property type="evidence" value="ECO:0007669"/>
    <property type="project" value="TreeGrafter"/>
</dbReference>
<keyword evidence="3" id="KW-1185">Reference proteome</keyword>
<evidence type="ECO:0008006" key="4">
    <source>
        <dbReference type="Google" id="ProtNLM"/>
    </source>
</evidence>
<feature type="region of interest" description="Disordered" evidence="1">
    <location>
        <begin position="25"/>
        <end position="79"/>
    </location>
</feature>
<dbReference type="GO" id="GO:0006357">
    <property type="term" value="P:regulation of transcription by RNA polymerase II"/>
    <property type="evidence" value="ECO:0007669"/>
    <property type="project" value="TreeGrafter"/>
</dbReference>
<sequence>MPSFNSIDDLDYFIFDHDKFLFGRSGKQRSKQEAANHTNRPDTCGHSRKLTTKLRNAEKRAKVARSKKRSHRSQRVISC</sequence>
<feature type="compositionally biased region" description="Basic and acidic residues" evidence="1">
    <location>
        <begin position="30"/>
        <end position="45"/>
    </location>
</feature>
<dbReference type="GO" id="GO:0005634">
    <property type="term" value="C:nucleus"/>
    <property type="evidence" value="ECO:0007669"/>
    <property type="project" value="TreeGrafter"/>
</dbReference>
<reference evidence="2" key="1">
    <citation type="submission" date="2022-12" db="EMBL/GenBank/DDBJ databases">
        <title>Genome assemblies of Blomia tropicalis.</title>
        <authorList>
            <person name="Cui Y."/>
        </authorList>
    </citation>
    <scope>NUCLEOTIDE SEQUENCE</scope>
    <source>
        <tissue evidence="2">Adult mites</tissue>
    </source>
</reference>
<evidence type="ECO:0000313" key="2">
    <source>
        <dbReference type="EMBL" id="KAJ6218878.1"/>
    </source>
</evidence>
<organism evidence="2 3">
    <name type="scientific">Blomia tropicalis</name>
    <name type="common">Mite</name>
    <dbReference type="NCBI Taxonomy" id="40697"/>
    <lineage>
        <taxon>Eukaryota</taxon>
        <taxon>Metazoa</taxon>
        <taxon>Ecdysozoa</taxon>
        <taxon>Arthropoda</taxon>
        <taxon>Chelicerata</taxon>
        <taxon>Arachnida</taxon>
        <taxon>Acari</taxon>
        <taxon>Acariformes</taxon>
        <taxon>Sarcoptiformes</taxon>
        <taxon>Astigmata</taxon>
        <taxon>Glycyphagoidea</taxon>
        <taxon>Echimyopodidae</taxon>
        <taxon>Blomia</taxon>
    </lineage>
</organism>
<dbReference type="InterPro" id="IPR018792">
    <property type="entry name" value="NUPR1-like"/>
</dbReference>
<gene>
    <name evidence="2" type="ORF">RDWZM_004690</name>
</gene>
<dbReference type="Proteomes" id="UP001142055">
    <property type="component" value="Chromosome 2"/>
</dbReference>
<feature type="compositionally biased region" description="Basic residues" evidence="1">
    <location>
        <begin position="62"/>
        <end position="79"/>
    </location>
</feature>
<evidence type="ECO:0000256" key="1">
    <source>
        <dbReference type="SAM" id="MobiDB-lite"/>
    </source>
</evidence>
<dbReference type="OrthoDB" id="10030453at2759"/>
<proteinExistence type="predicted"/>
<dbReference type="PANTHER" id="PTHR17149:SF4">
    <property type="entry name" value="RH17958P"/>
    <property type="match status" value="1"/>
</dbReference>
<dbReference type="EMBL" id="JAPWDV010000002">
    <property type="protein sequence ID" value="KAJ6218878.1"/>
    <property type="molecule type" value="Genomic_DNA"/>
</dbReference>
<dbReference type="PANTHER" id="PTHR17149">
    <property type="entry name" value="NUCLEAR PROTEIN 1 AND 2"/>
    <property type="match status" value="1"/>
</dbReference>
<dbReference type="Pfam" id="PF10195">
    <property type="entry name" value="Phospho_p8"/>
    <property type="match status" value="1"/>
</dbReference>